<dbReference type="InterPro" id="IPR043148">
    <property type="entry name" value="TagF_C"/>
</dbReference>
<organism evidence="1 4">
    <name type="scientific">Gluconacetobacter dulcium</name>
    <dbReference type="NCBI Taxonomy" id="2729096"/>
    <lineage>
        <taxon>Bacteria</taxon>
        <taxon>Pseudomonadati</taxon>
        <taxon>Pseudomonadota</taxon>
        <taxon>Alphaproteobacteria</taxon>
        <taxon>Acetobacterales</taxon>
        <taxon>Acetobacteraceae</taxon>
        <taxon>Gluconacetobacter</taxon>
    </lineage>
</organism>
<keyword evidence="3" id="KW-1185">Reference proteome</keyword>
<dbReference type="Gene3D" id="3.40.50.12580">
    <property type="match status" value="1"/>
</dbReference>
<evidence type="ECO:0000313" key="4">
    <source>
        <dbReference type="Proteomes" id="UP000561077"/>
    </source>
</evidence>
<reference evidence="3 4" key="1">
    <citation type="submission" date="2020-04" db="EMBL/GenBank/DDBJ databases">
        <title>Description of novel Gluconacetobacter.</title>
        <authorList>
            <person name="Sombolestani A."/>
        </authorList>
    </citation>
    <scope>NUCLEOTIDE SEQUENCE [LARGE SCALE GENOMIC DNA]</scope>
    <source>
        <strain evidence="2 3">LMG 1728</strain>
        <strain evidence="1 4">LMG 1731</strain>
    </source>
</reference>
<dbReference type="Proteomes" id="UP000540490">
    <property type="component" value="Unassembled WGS sequence"/>
</dbReference>
<dbReference type="EMBL" id="JABEQN010000022">
    <property type="protein sequence ID" value="MBB2195085.1"/>
    <property type="molecule type" value="Genomic_DNA"/>
</dbReference>
<proteinExistence type="predicted"/>
<evidence type="ECO:0000313" key="3">
    <source>
        <dbReference type="Proteomes" id="UP000540490"/>
    </source>
</evidence>
<accession>A0A7W4NW08</accession>
<dbReference type="EMBL" id="JABEQO010000022">
    <property type="protein sequence ID" value="MBB2165913.1"/>
    <property type="molecule type" value="Genomic_DNA"/>
</dbReference>
<comment type="caution">
    <text evidence="1">The sequence shown here is derived from an EMBL/GenBank/DDBJ whole genome shotgun (WGS) entry which is preliminary data.</text>
</comment>
<name>A0A7W4NW08_9PROT</name>
<dbReference type="Proteomes" id="UP000561077">
    <property type="component" value="Unassembled WGS sequence"/>
</dbReference>
<evidence type="ECO:0000313" key="2">
    <source>
        <dbReference type="EMBL" id="MBB2195085.1"/>
    </source>
</evidence>
<evidence type="ECO:0000313" key="1">
    <source>
        <dbReference type="EMBL" id="MBB2165913.1"/>
    </source>
</evidence>
<dbReference type="RefSeq" id="WP_182974992.1">
    <property type="nucleotide sequence ID" value="NZ_JABEQN010000022.1"/>
</dbReference>
<dbReference type="SUPFAM" id="SSF53756">
    <property type="entry name" value="UDP-Glycosyltransferase/glycogen phosphorylase"/>
    <property type="match status" value="1"/>
</dbReference>
<gene>
    <name evidence="2" type="ORF">HLH25_15890</name>
    <name evidence="1" type="ORF">HLH26_15505</name>
</gene>
<sequence>MSGNENQLALVLNSMSRAILTLSEKQENIQNTIVAFSNILIDMNNQVVQSRKFIQALSASQKKSSPQKIRCVFIIQLIEQWDALFPLYKEMLRNDYFDPIVVTLDRHLGGDGYFCGEQRVSDELMRLNIPHLRFDMEDSFAALEILRDLAPDIVFRQSQWDNLYPPAFSSEYLSFSRICVVPYGVIILEKYSTSGDEEEKPNALSCDTPYHRRAWRIFCETEYALEKFQSFQHSVPGKLVLSGYPKFQSLLDEAPAWPFPDRQQSGQRPFRVIWSPHHSVKDAWLNFGTFDEIYENFLEWAASSPDMEFVFKPHPELLKSVVNRRIMTQEQVDHFMKKWLSLENCTCADGRYGGLFSASDIMITDGISFLVEYPIFGKPLVFFDSGRHAPLNDIGRLAKSCAHVVHDFSSMKTIVSSYKNGTLQDPYAENRKKLMKVLFPFEKRAEEIIIENIVSSFKP</sequence>
<dbReference type="AlphaFoldDB" id="A0A7W4NW08"/>
<protein>
    <submittedName>
        <fullName evidence="1">Uncharacterized protein</fullName>
    </submittedName>
</protein>